<keyword evidence="2" id="KW-1185">Reference proteome</keyword>
<dbReference type="Proteomes" id="UP000694867">
    <property type="component" value="Unplaced"/>
</dbReference>
<gene>
    <name evidence="3" type="primary">LOC100905808</name>
</gene>
<dbReference type="KEGG" id="goe:100905808"/>
<accession>A0AAJ6VVB6</accession>
<dbReference type="PANTHER" id="PTHR35617:SF3">
    <property type="entry name" value="CORE-BINDING (CB) DOMAIN-CONTAINING PROTEIN"/>
    <property type="match status" value="1"/>
</dbReference>
<dbReference type="GO" id="GO:0006310">
    <property type="term" value="P:DNA recombination"/>
    <property type="evidence" value="ECO:0007669"/>
    <property type="project" value="UniProtKB-KW"/>
</dbReference>
<protein>
    <submittedName>
        <fullName evidence="3">Uncharacterized protein LOC100905808</fullName>
    </submittedName>
</protein>
<dbReference type="SUPFAM" id="SSF56349">
    <property type="entry name" value="DNA breaking-rejoining enzymes"/>
    <property type="match status" value="1"/>
</dbReference>
<dbReference type="InterPro" id="IPR013762">
    <property type="entry name" value="Integrase-like_cat_sf"/>
</dbReference>
<keyword evidence="1" id="KW-0233">DNA recombination</keyword>
<dbReference type="PANTHER" id="PTHR35617">
    <property type="entry name" value="PHAGE_INTEGRASE DOMAIN-CONTAINING PROTEIN"/>
    <property type="match status" value="1"/>
</dbReference>
<dbReference type="InterPro" id="IPR011010">
    <property type="entry name" value="DNA_brk_join_enz"/>
</dbReference>
<dbReference type="RefSeq" id="XP_003739438.1">
    <property type="nucleotide sequence ID" value="XM_003739390.1"/>
</dbReference>
<dbReference type="GO" id="GO:0015074">
    <property type="term" value="P:DNA integration"/>
    <property type="evidence" value="ECO:0007669"/>
    <property type="project" value="InterPro"/>
</dbReference>
<evidence type="ECO:0000313" key="2">
    <source>
        <dbReference type="Proteomes" id="UP000694867"/>
    </source>
</evidence>
<evidence type="ECO:0000313" key="3">
    <source>
        <dbReference type="RefSeq" id="XP_003739438.1"/>
    </source>
</evidence>
<sequence length="238" mass="26796">MGNHPTVCRLMRGVFNLQPPSKPKPPVWDVELLLSFMDTWGPSDSLTLPQTTCRTLLLLLLTSAARIGEIADLQYPPSSRQPHRWEFTYGRGLTKTSRQGQHAPTFVVKPYPPNHLRCPITALTAYDILTLPHRPVPSSLFLTSRKPYRSASKDTLARWVKTTIHAAGIDATLYTAHSTRAASTTAAHTRGLQLPDILKTAQWTRATTFYNHYYRPPPQRQCPQPCLIHNVKIALCPR</sequence>
<dbReference type="Gene3D" id="1.10.443.10">
    <property type="entry name" value="Intergrase catalytic core"/>
    <property type="match status" value="1"/>
</dbReference>
<name>A0AAJ6VVB6_9ACAR</name>
<organism evidence="2 3">
    <name type="scientific">Galendromus occidentalis</name>
    <name type="common">western predatory mite</name>
    <dbReference type="NCBI Taxonomy" id="34638"/>
    <lineage>
        <taxon>Eukaryota</taxon>
        <taxon>Metazoa</taxon>
        <taxon>Ecdysozoa</taxon>
        <taxon>Arthropoda</taxon>
        <taxon>Chelicerata</taxon>
        <taxon>Arachnida</taxon>
        <taxon>Acari</taxon>
        <taxon>Parasitiformes</taxon>
        <taxon>Mesostigmata</taxon>
        <taxon>Gamasina</taxon>
        <taxon>Phytoseioidea</taxon>
        <taxon>Phytoseiidae</taxon>
        <taxon>Typhlodrominae</taxon>
        <taxon>Galendromus</taxon>
    </lineage>
</organism>
<proteinExistence type="predicted"/>
<dbReference type="GO" id="GO:0003677">
    <property type="term" value="F:DNA binding"/>
    <property type="evidence" value="ECO:0007669"/>
    <property type="project" value="InterPro"/>
</dbReference>
<dbReference type="AlphaFoldDB" id="A0AAJ6VVB6"/>
<evidence type="ECO:0000256" key="1">
    <source>
        <dbReference type="ARBA" id="ARBA00023172"/>
    </source>
</evidence>
<reference evidence="3" key="1">
    <citation type="submission" date="2025-08" db="UniProtKB">
        <authorList>
            <consortium name="RefSeq"/>
        </authorList>
    </citation>
    <scope>IDENTIFICATION</scope>
</reference>
<dbReference type="GeneID" id="100905808"/>